<proteinExistence type="predicted"/>
<keyword evidence="2" id="KW-1185">Reference proteome</keyword>
<reference evidence="1" key="1">
    <citation type="submission" date="2023-04" db="EMBL/GenBank/DDBJ databases">
        <title>Ambrosiozyma monospora NBRC 10751.</title>
        <authorList>
            <person name="Ichikawa N."/>
            <person name="Sato H."/>
            <person name="Tonouchi N."/>
        </authorList>
    </citation>
    <scope>NUCLEOTIDE SEQUENCE</scope>
    <source>
        <strain evidence="1">NBRC 10751</strain>
    </source>
</reference>
<dbReference type="Proteomes" id="UP001165064">
    <property type="component" value="Unassembled WGS sequence"/>
</dbReference>
<gene>
    <name evidence="1" type="ORF">Amon02_000535500</name>
</gene>
<evidence type="ECO:0000313" key="2">
    <source>
        <dbReference type="Proteomes" id="UP001165064"/>
    </source>
</evidence>
<accession>A0ACB5T5T6</accession>
<organism evidence="1 2">
    <name type="scientific">Ambrosiozyma monospora</name>
    <name type="common">Yeast</name>
    <name type="synonym">Endomycopsis monosporus</name>
    <dbReference type="NCBI Taxonomy" id="43982"/>
    <lineage>
        <taxon>Eukaryota</taxon>
        <taxon>Fungi</taxon>
        <taxon>Dikarya</taxon>
        <taxon>Ascomycota</taxon>
        <taxon>Saccharomycotina</taxon>
        <taxon>Pichiomycetes</taxon>
        <taxon>Pichiales</taxon>
        <taxon>Pichiaceae</taxon>
        <taxon>Ambrosiozyma</taxon>
    </lineage>
</organism>
<dbReference type="EMBL" id="BSXS01003914">
    <property type="protein sequence ID" value="GME82162.1"/>
    <property type="molecule type" value="Genomic_DNA"/>
</dbReference>
<sequence>MVQEIDISKIERDLDRELEEDRQRLLNERQLNLSSVDLNHPAPPGTPYGPYASGPDPATLVDPSIQQMPEQTRPPPQQQQQQQQQQGPPIPSIPNIAPVPVPVPTGPPVQIINGPPPSGPPQGPPQPPSHQQSGISNPSLSDKKKKPHPKKTSRFTICNVITIVLAILLVEFMFYFYPSLHVRLINIYRRKKYLPSKHLNFFIDHPVDDLTFRIPVYYSVDFNLPDFEEAVNIQLQGRLQQTEQVVLNYEFEFRQGDYGDFVAGKYSNSTFGRNALFLRMLLSTDNAIKVDAIDSSTDLFYTLESINNNDLPFFVTQLLIDYCFNNELTFYRIDNFFKVQYGEKARETMVHNNFNKFTKWNQDLTLSFVMLGDARSWDISKAIATYMKDLQSLNGIYNIQYSEWVTEINSTTDRRYIDKYFPIELSDLPDLSTLYEWTKKPENRSLLTNYIDHYYLVYFPIDYAEELLQDKEIKGKSVVESAENTFTVIPQWGLVYFAHSNDEERDSVEHFVDEDGFQYDASIPEVGPVNMKDCMWSFTESVLDYLELPNSNMSPKLRIDMYKRMMIVHNLTLFSNLLFRIDTWLEDTGGQFHFVSDGLIDAVRIGLQLRRRVLAHSQTNYVIGYWK</sequence>
<comment type="caution">
    <text evidence="1">The sequence shown here is derived from an EMBL/GenBank/DDBJ whole genome shotgun (WGS) entry which is preliminary data.</text>
</comment>
<name>A0ACB5T5T6_AMBMO</name>
<evidence type="ECO:0000313" key="1">
    <source>
        <dbReference type="EMBL" id="GME82162.1"/>
    </source>
</evidence>
<protein>
    <submittedName>
        <fullName evidence="1">Unnamed protein product</fullName>
    </submittedName>
</protein>